<dbReference type="PANTHER" id="PTHR22912">
    <property type="entry name" value="DISULFIDE OXIDOREDUCTASE"/>
    <property type="match status" value="1"/>
</dbReference>
<dbReference type="RefSeq" id="WP_149564731.1">
    <property type="nucleotide sequence ID" value="NZ_AP018930.1"/>
</dbReference>
<evidence type="ECO:0000313" key="12">
    <source>
        <dbReference type="EMBL" id="BBG26252.1"/>
    </source>
</evidence>
<dbReference type="SUPFAM" id="SSF51905">
    <property type="entry name" value="FAD/NAD(P)-binding domain"/>
    <property type="match status" value="1"/>
</dbReference>
<dbReference type="EMBL" id="AP018930">
    <property type="protein sequence ID" value="BBG26252.1"/>
    <property type="molecule type" value="Genomic_DNA"/>
</dbReference>
<dbReference type="Pfam" id="PF02852">
    <property type="entry name" value="Pyr_redox_dim"/>
    <property type="match status" value="1"/>
</dbReference>
<evidence type="ECO:0000256" key="4">
    <source>
        <dbReference type="ARBA" id="ARBA00022827"/>
    </source>
</evidence>
<dbReference type="GeneID" id="41717161"/>
<dbReference type="PRINTS" id="PR00368">
    <property type="entry name" value="FADPNR"/>
</dbReference>
<comment type="similarity">
    <text evidence="2 9">Belongs to the class-I pyridine nucleotide-disulfide oxidoreductase family.</text>
</comment>
<dbReference type="Pfam" id="PF07992">
    <property type="entry name" value="Pyr_redox_2"/>
    <property type="match status" value="1"/>
</dbReference>
<evidence type="ECO:0000256" key="1">
    <source>
        <dbReference type="ARBA" id="ARBA00001974"/>
    </source>
</evidence>
<evidence type="ECO:0000256" key="5">
    <source>
        <dbReference type="ARBA" id="ARBA00023002"/>
    </source>
</evidence>
<dbReference type="InterPro" id="IPR023753">
    <property type="entry name" value="FAD/NAD-binding_dom"/>
</dbReference>
<dbReference type="InterPro" id="IPR001100">
    <property type="entry name" value="Pyr_nuc-diS_OxRdtase"/>
</dbReference>
<dbReference type="Gene3D" id="3.30.390.30">
    <property type="match status" value="1"/>
</dbReference>
<dbReference type="PANTHER" id="PTHR22912:SF151">
    <property type="entry name" value="DIHYDROLIPOYL DEHYDROGENASE, MITOCHONDRIAL"/>
    <property type="match status" value="1"/>
</dbReference>
<dbReference type="InterPro" id="IPR012999">
    <property type="entry name" value="Pyr_OxRdtase_I_AS"/>
</dbReference>
<protein>
    <submittedName>
        <fullName evidence="12">Dihydrolipoyl dehydrogenase</fullName>
    </submittedName>
</protein>
<dbReference type="AlphaFoldDB" id="A0A510E197"/>
<keyword evidence="3 9" id="KW-0285">Flavoprotein</keyword>
<feature type="domain" description="FAD/NAD(P)-binding" evidence="11">
    <location>
        <begin position="2"/>
        <end position="301"/>
    </location>
</feature>
<evidence type="ECO:0000256" key="9">
    <source>
        <dbReference type="RuleBase" id="RU003691"/>
    </source>
</evidence>
<dbReference type="InterPro" id="IPR004099">
    <property type="entry name" value="Pyr_nucl-diS_OxRdtase_dimer"/>
</dbReference>
<dbReference type="Gene3D" id="3.50.50.60">
    <property type="entry name" value="FAD/NAD(P)-binding domain"/>
    <property type="match status" value="2"/>
</dbReference>
<evidence type="ECO:0000256" key="7">
    <source>
        <dbReference type="ARBA" id="ARBA00023157"/>
    </source>
</evidence>
<evidence type="ECO:0000256" key="2">
    <source>
        <dbReference type="ARBA" id="ARBA00007532"/>
    </source>
</evidence>
<dbReference type="Proteomes" id="UP000325030">
    <property type="component" value="Chromosome"/>
</dbReference>
<keyword evidence="4 9" id="KW-0274">FAD</keyword>
<evidence type="ECO:0000256" key="3">
    <source>
        <dbReference type="ARBA" id="ARBA00022630"/>
    </source>
</evidence>
<proteinExistence type="inferred from homology"/>
<name>A0A510E197_9CREN</name>
<keyword evidence="5 9" id="KW-0560">Oxidoreductase</keyword>
<dbReference type="GO" id="GO:0004148">
    <property type="term" value="F:dihydrolipoyl dehydrogenase (NADH) activity"/>
    <property type="evidence" value="ECO:0007669"/>
    <property type="project" value="TreeGrafter"/>
</dbReference>
<dbReference type="SUPFAM" id="SSF55424">
    <property type="entry name" value="FAD/NAD-linked reductases, dimerisation (C-terminal) domain"/>
    <property type="match status" value="1"/>
</dbReference>
<sequence>MYEVLVIGGGSAGYVAGSVLARKGIKTAVVEKEKFGGTCVNSGCVPSIFLFDSSFMLSRWKEIGDYKGINVDVEMSDCTFSKRDDIVSYLSSAGRSLVENAGAQVYLGEAKIREKGKAEVNGETIEFKRLIVASGSSPISYPGVITEDEAVNLRYVPRDMIVVGGGYAGVEIAQIFARLGSSVTLVTRHRILNGFSEKARDYVIQSLEFDGVQVKEFHEVIKMEGNEVVTNKGTMKGEVVVSAMGRRPVLPEGLTKNYNVKVNEKGIAVRRNMMTDDCDVFAVGDVIDKPNKTAHSAMYEAIVASQTISGTPMEVSYECIPKVIYSDPQVGIVGVPEKATKIAEFPFNAVTRATISGLRDGMVRIGFNERNEIVYGEVIGKNAEELINTLTLAVKYRVNMFDLATTVFVHPSLSEAISNASKSVFDLDVDRFK</sequence>
<comment type="cofactor">
    <cofactor evidence="1">
        <name>FAD</name>
        <dbReference type="ChEBI" id="CHEBI:57692"/>
    </cofactor>
</comment>
<dbReference type="PROSITE" id="PS00076">
    <property type="entry name" value="PYRIDINE_REDOX_1"/>
    <property type="match status" value="1"/>
</dbReference>
<evidence type="ECO:0000313" key="13">
    <source>
        <dbReference type="Proteomes" id="UP000325030"/>
    </source>
</evidence>
<dbReference type="InterPro" id="IPR016156">
    <property type="entry name" value="FAD/NAD-linked_Rdtase_dimer_sf"/>
</dbReference>
<dbReference type="GO" id="GO:0006103">
    <property type="term" value="P:2-oxoglutarate metabolic process"/>
    <property type="evidence" value="ECO:0007669"/>
    <property type="project" value="TreeGrafter"/>
</dbReference>
<feature type="domain" description="Pyridine nucleotide-disulphide oxidoreductase dimerisation" evidence="10">
    <location>
        <begin position="320"/>
        <end position="420"/>
    </location>
</feature>
<evidence type="ECO:0000256" key="8">
    <source>
        <dbReference type="ARBA" id="ARBA00023284"/>
    </source>
</evidence>
<accession>A0A510E197</accession>
<dbReference type="GO" id="GO:0050660">
    <property type="term" value="F:flavin adenine dinucleotide binding"/>
    <property type="evidence" value="ECO:0007669"/>
    <property type="project" value="TreeGrafter"/>
</dbReference>
<keyword evidence="7" id="KW-1015">Disulfide bond</keyword>
<dbReference type="PRINTS" id="PR00411">
    <property type="entry name" value="PNDRDTASEI"/>
</dbReference>
<dbReference type="InterPro" id="IPR036188">
    <property type="entry name" value="FAD/NAD-bd_sf"/>
</dbReference>
<reference evidence="13" key="1">
    <citation type="submission" date="2018-09" db="EMBL/GenBank/DDBJ databases">
        <title>Complete Genome Sequencing of Sulfolobus sp. JCM 16834.</title>
        <authorList>
            <person name="Kato S."/>
            <person name="Itoh T."/>
            <person name="Ohkuma M."/>
        </authorList>
    </citation>
    <scope>NUCLEOTIDE SEQUENCE [LARGE SCALE GENOMIC DNA]</scope>
    <source>
        <strain evidence="13">IC-007</strain>
    </source>
</reference>
<dbReference type="InterPro" id="IPR050151">
    <property type="entry name" value="Class-I_Pyr_Nuc-Dis_Oxidored"/>
</dbReference>
<evidence type="ECO:0000256" key="6">
    <source>
        <dbReference type="ARBA" id="ARBA00023027"/>
    </source>
</evidence>
<keyword evidence="6" id="KW-0520">NAD</keyword>
<evidence type="ECO:0000259" key="11">
    <source>
        <dbReference type="Pfam" id="PF07992"/>
    </source>
</evidence>
<evidence type="ECO:0000259" key="10">
    <source>
        <dbReference type="Pfam" id="PF02852"/>
    </source>
</evidence>
<dbReference type="PIRSF" id="PIRSF000350">
    <property type="entry name" value="Mercury_reductase_MerA"/>
    <property type="match status" value="1"/>
</dbReference>
<gene>
    <name evidence="12" type="ORF">IC007_0757</name>
</gene>
<keyword evidence="8 9" id="KW-0676">Redox-active center</keyword>
<organism evidence="12 13">
    <name type="scientific">Sulfuracidifex tepidarius</name>
    <dbReference type="NCBI Taxonomy" id="1294262"/>
    <lineage>
        <taxon>Archaea</taxon>
        <taxon>Thermoproteota</taxon>
        <taxon>Thermoprotei</taxon>
        <taxon>Sulfolobales</taxon>
        <taxon>Sulfolobaceae</taxon>
        <taxon>Sulfuracidifex</taxon>
    </lineage>
</organism>